<reference evidence="2 3" key="1">
    <citation type="submission" date="2023-02" db="EMBL/GenBank/DDBJ databases">
        <title>LHISI_Scaffold_Assembly.</title>
        <authorList>
            <person name="Stuart O.P."/>
            <person name="Cleave R."/>
            <person name="Magrath M.J.L."/>
            <person name="Mikheyev A.S."/>
        </authorList>
    </citation>
    <scope>NUCLEOTIDE SEQUENCE [LARGE SCALE GENOMIC DNA]</scope>
    <source>
        <strain evidence="2">Daus_M_001</strain>
        <tissue evidence="2">Leg muscle</tissue>
    </source>
</reference>
<protein>
    <submittedName>
        <fullName evidence="2">Uncharacterized protein</fullName>
    </submittedName>
</protein>
<comment type="caution">
    <text evidence="2">The sequence shown here is derived from an EMBL/GenBank/DDBJ whole genome shotgun (WGS) entry which is preliminary data.</text>
</comment>
<evidence type="ECO:0000313" key="2">
    <source>
        <dbReference type="EMBL" id="KAJ8868911.1"/>
    </source>
</evidence>
<gene>
    <name evidence="2" type="ORF">PR048_030452</name>
</gene>
<feature type="region of interest" description="Disordered" evidence="1">
    <location>
        <begin position="305"/>
        <end position="326"/>
    </location>
</feature>
<evidence type="ECO:0000256" key="1">
    <source>
        <dbReference type="SAM" id="MobiDB-lite"/>
    </source>
</evidence>
<dbReference type="Proteomes" id="UP001159363">
    <property type="component" value="Chromosome 13"/>
</dbReference>
<feature type="region of interest" description="Disordered" evidence="1">
    <location>
        <begin position="360"/>
        <end position="380"/>
    </location>
</feature>
<sequence>MNVRAQRQLHNSSVTKALRSSKQYRLFTVDPGARRQRKDDTPAVCGGLDLTFCQGGPENCPPPPLPRVGQGQAQGEEWGERGLSWERFQQKKILTSLFETVMRARAKQRTFYNTNSERASVSRSWGKLGVCSARLGKGRRGGGKLRRWETPLHTVHRAVHSASPTDSLERCTCAYRCRKRDPKSSFPPPPATLDDFSAKAEHCLRQEPGVDREFSSGICRQTHIQDIGQPISGGRSYAARQSNRRFRSNAGKAGVYNGLRITRRTEPHSDCVHAVRVEWSGVEISGRVFTFGSREPMRVKRGEYGAALESERGENGRSRENPPTSIVRYDSHTDWRPECITTAFQCVRGAAVAERLDCSPPTKANRVQSPPPGPGHSHIFTSGDRAGRCRWLAGFLGDLPLPPTLHSGAVPFSPRFTLIASQDLVAATHHGSMRRGLSRRSRLTTIQRDRQSSVRLSRDLRPIARELYFYPSEYLPLANLTDGQMDEPPPSDDIPYDYEMRRKAGCFWGVTRGTWRYIGGSWQEVLPSLSPGALARRRVEIVGRLGRPVEPAQPPACDVTAQDDDMCCGRGIRSHTSLSERCPSGVLVVWGASEQRGWQKTSLCVGQP</sequence>
<accession>A0ABQ9G918</accession>
<dbReference type="EMBL" id="JARBHB010000014">
    <property type="protein sequence ID" value="KAJ8868911.1"/>
    <property type="molecule type" value="Genomic_DNA"/>
</dbReference>
<organism evidence="2 3">
    <name type="scientific">Dryococelus australis</name>
    <dbReference type="NCBI Taxonomy" id="614101"/>
    <lineage>
        <taxon>Eukaryota</taxon>
        <taxon>Metazoa</taxon>
        <taxon>Ecdysozoa</taxon>
        <taxon>Arthropoda</taxon>
        <taxon>Hexapoda</taxon>
        <taxon>Insecta</taxon>
        <taxon>Pterygota</taxon>
        <taxon>Neoptera</taxon>
        <taxon>Polyneoptera</taxon>
        <taxon>Phasmatodea</taxon>
        <taxon>Verophasmatodea</taxon>
        <taxon>Anareolatae</taxon>
        <taxon>Phasmatidae</taxon>
        <taxon>Eurycanthinae</taxon>
        <taxon>Dryococelus</taxon>
    </lineage>
</organism>
<keyword evidence="3" id="KW-1185">Reference proteome</keyword>
<feature type="compositionally biased region" description="Basic and acidic residues" evidence="1">
    <location>
        <begin position="305"/>
        <end position="320"/>
    </location>
</feature>
<evidence type="ECO:0000313" key="3">
    <source>
        <dbReference type="Proteomes" id="UP001159363"/>
    </source>
</evidence>
<proteinExistence type="predicted"/>
<name>A0ABQ9G918_9NEOP</name>